<organism evidence="2 3">
    <name type="scientific">Sphingobacterium siyangense</name>
    <dbReference type="NCBI Taxonomy" id="459529"/>
    <lineage>
        <taxon>Bacteria</taxon>
        <taxon>Pseudomonadati</taxon>
        <taxon>Bacteroidota</taxon>
        <taxon>Sphingobacteriia</taxon>
        <taxon>Sphingobacteriales</taxon>
        <taxon>Sphingobacteriaceae</taxon>
        <taxon>Sphingobacterium</taxon>
    </lineage>
</organism>
<sequence length="219" mass="23826">MKKNFLTLTSLFGFVAVQGQRLPQDTSLSSYSNQTNIQALRSITLTNGFYIPAPAPGKTVTMSITGFQNLVSTPTAGQNYILTKTFRSPGVTLATLNAQRTIGDENQSIQYFDGLGRPSQTVQLMASPTYKDIVQHIEYDGFGRESTKYLAYGEKSGNGSFRASAKSTQSDFYKDGVGWDAAAVKTPNPYAVTVFENSPLNRVQQQGAPGSPWQPSANR</sequence>
<gene>
    <name evidence="2" type="ORF">IQ31_05336</name>
</gene>
<dbReference type="Pfam" id="PF20041">
    <property type="entry name" value="DUF6443"/>
    <property type="match status" value="1"/>
</dbReference>
<dbReference type="InterPro" id="IPR045619">
    <property type="entry name" value="DUF6443"/>
</dbReference>
<name>A0A562M3L0_9SPHI</name>
<feature type="domain" description="DUF6443" evidence="1">
    <location>
        <begin position="95"/>
        <end position="217"/>
    </location>
</feature>
<evidence type="ECO:0000313" key="2">
    <source>
        <dbReference type="EMBL" id="TWI14460.1"/>
    </source>
</evidence>
<dbReference type="RefSeq" id="WP_244294584.1">
    <property type="nucleotide sequence ID" value="NZ_VLKR01000051.1"/>
</dbReference>
<proteinExistence type="predicted"/>
<dbReference type="EMBL" id="VLKR01000051">
    <property type="protein sequence ID" value="TWI14460.1"/>
    <property type="molecule type" value="Genomic_DNA"/>
</dbReference>
<dbReference type="AlphaFoldDB" id="A0A562M3L0"/>
<evidence type="ECO:0000259" key="1">
    <source>
        <dbReference type="Pfam" id="PF20041"/>
    </source>
</evidence>
<feature type="non-terminal residue" evidence="2">
    <location>
        <position position="219"/>
    </location>
</feature>
<evidence type="ECO:0000313" key="3">
    <source>
        <dbReference type="Proteomes" id="UP000315908"/>
    </source>
</evidence>
<protein>
    <recommendedName>
        <fullName evidence="1">DUF6443 domain-containing protein</fullName>
    </recommendedName>
</protein>
<comment type="caution">
    <text evidence="2">The sequence shown here is derived from an EMBL/GenBank/DDBJ whole genome shotgun (WGS) entry which is preliminary data.</text>
</comment>
<reference evidence="2 3" key="1">
    <citation type="journal article" date="2015" name="Stand. Genomic Sci.">
        <title>Genomic Encyclopedia of Bacterial and Archaeal Type Strains, Phase III: the genomes of soil and plant-associated and newly described type strains.</title>
        <authorList>
            <person name="Whitman W.B."/>
            <person name="Woyke T."/>
            <person name="Klenk H.P."/>
            <person name="Zhou Y."/>
            <person name="Lilburn T.G."/>
            <person name="Beck B.J."/>
            <person name="De Vos P."/>
            <person name="Vandamme P."/>
            <person name="Eisen J.A."/>
            <person name="Garrity G."/>
            <person name="Hugenholtz P."/>
            <person name="Kyrpides N.C."/>
        </authorList>
    </citation>
    <scope>NUCLEOTIDE SEQUENCE [LARGE SCALE GENOMIC DNA]</scope>
    <source>
        <strain evidence="2 3">CGMCC 1.6855</strain>
    </source>
</reference>
<dbReference type="Proteomes" id="UP000315908">
    <property type="component" value="Unassembled WGS sequence"/>
</dbReference>
<accession>A0A562M3L0</accession>